<comment type="caution">
    <text evidence="2">The sequence shown here is derived from an EMBL/GenBank/DDBJ whole genome shotgun (WGS) entry which is preliminary data.</text>
</comment>
<accession>A0A8S3R4S1</accession>
<dbReference type="Proteomes" id="UP000683360">
    <property type="component" value="Unassembled WGS sequence"/>
</dbReference>
<evidence type="ECO:0000313" key="2">
    <source>
        <dbReference type="EMBL" id="CAG2204109.1"/>
    </source>
</evidence>
<dbReference type="EMBL" id="CAJPWZ010000938">
    <property type="protein sequence ID" value="CAG2204109.1"/>
    <property type="molecule type" value="Genomic_DNA"/>
</dbReference>
<feature type="compositionally biased region" description="Low complexity" evidence="1">
    <location>
        <begin position="301"/>
        <end position="311"/>
    </location>
</feature>
<sequence>MEKNSAYEFAYKKSHLQLTKRALRLHRRSVEWKSNRDERLNSARNLESLSLSKKSVTIQLKSTKVIKDKLAKWKAEKELKKKLAAQEKAKNQPFKVTHVDYKELNKIRKQVIFQISGKVEKSIQPPPTNRSQSKDTVKPVVRTKAPVKPTVIAKTSTRPVPTKPVQTTKTSNRGQLNKVSKPTTRSQNKSAQSKTTKRKPNLHVDLHKVSTLRGQSFAPEEFTFTAPSNLSSFVFKPLSPSAAANFLNPCQDAGASFIGTHPKRMISLLSRRNQNKADKNSCKEENSLTEKSECTESLNESSRSGTRSTARSQDRSSRPLSQGKRTLDRSTNRRLSHGSKDRSLSIPRTRSSVTNTPRSSSVKRSRVDNDNNDDERATKRSKSVHVETPKSVQRENA</sequence>
<organism evidence="2 3">
    <name type="scientific">Mytilus edulis</name>
    <name type="common">Blue mussel</name>
    <dbReference type="NCBI Taxonomy" id="6550"/>
    <lineage>
        <taxon>Eukaryota</taxon>
        <taxon>Metazoa</taxon>
        <taxon>Spiralia</taxon>
        <taxon>Lophotrochozoa</taxon>
        <taxon>Mollusca</taxon>
        <taxon>Bivalvia</taxon>
        <taxon>Autobranchia</taxon>
        <taxon>Pteriomorphia</taxon>
        <taxon>Mytilida</taxon>
        <taxon>Mytiloidea</taxon>
        <taxon>Mytilidae</taxon>
        <taxon>Mytilinae</taxon>
        <taxon>Mytilus</taxon>
    </lineage>
</organism>
<feature type="compositionally biased region" description="Polar residues" evidence="1">
    <location>
        <begin position="346"/>
        <end position="362"/>
    </location>
</feature>
<name>A0A8S3R4S1_MYTED</name>
<evidence type="ECO:0000313" key="3">
    <source>
        <dbReference type="Proteomes" id="UP000683360"/>
    </source>
</evidence>
<dbReference type="AlphaFoldDB" id="A0A8S3R4S1"/>
<proteinExistence type="predicted"/>
<gene>
    <name evidence="2" type="ORF">MEDL_18593</name>
</gene>
<feature type="compositionally biased region" description="Basic and acidic residues" evidence="1">
    <location>
        <begin position="365"/>
        <end position="397"/>
    </location>
</feature>
<feature type="compositionally biased region" description="Polar residues" evidence="1">
    <location>
        <begin position="171"/>
        <end position="194"/>
    </location>
</feature>
<feature type="region of interest" description="Disordered" evidence="1">
    <location>
        <begin position="271"/>
        <end position="397"/>
    </location>
</feature>
<feature type="compositionally biased region" description="Basic and acidic residues" evidence="1">
    <location>
        <begin position="275"/>
        <end position="294"/>
    </location>
</feature>
<dbReference type="OrthoDB" id="10023951at2759"/>
<feature type="region of interest" description="Disordered" evidence="1">
    <location>
        <begin position="121"/>
        <end position="203"/>
    </location>
</feature>
<keyword evidence="3" id="KW-1185">Reference proteome</keyword>
<reference evidence="2" key="1">
    <citation type="submission" date="2021-03" db="EMBL/GenBank/DDBJ databases">
        <authorList>
            <person name="Bekaert M."/>
        </authorList>
    </citation>
    <scope>NUCLEOTIDE SEQUENCE</scope>
</reference>
<protein>
    <submittedName>
        <fullName evidence="2">Uncharacterized protein</fullName>
    </submittedName>
</protein>
<feature type="compositionally biased region" description="Low complexity" evidence="1">
    <location>
        <begin position="157"/>
        <end position="170"/>
    </location>
</feature>
<evidence type="ECO:0000256" key="1">
    <source>
        <dbReference type="SAM" id="MobiDB-lite"/>
    </source>
</evidence>